<protein>
    <submittedName>
        <fullName evidence="2">TniB family NTP-binding protein</fullName>
    </submittedName>
</protein>
<evidence type="ECO:0000256" key="1">
    <source>
        <dbReference type="SAM" id="MobiDB-lite"/>
    </source>
</evidence>
<comment type="caution">
    <text evidence="2">The sequence shown here is derived from an EMBL/GenBank/DDBJ whole genome shotgun (WGS) entry which is preliminary data.</text>
</comment>
<dbReference type="EMBL" id="JBBIAA010000049">
    <property type="protein sequence ID" value="MEJ5946999.1"/>
    <property type="molecule type" value="Genomic_DNA"/>
</dbReference>
<dbReference type="RefSeq" id="WP_339576372.1">
    <property type="nucleotide sequence ID" value="NZ_JBBIAA010000049.1"/>
</dbReference>
<dbReference type="SUPFAM" id="SSF52540">
    <property type="entry name" value="P-loop containing nucleoside triphosphate hydrolases"/>
    <property type="match status" value="1"/>
</dbReference>
<evidence type="ECO:0000313" key="3">
    <source>
        <dbReference type="Proteomes" id="UP001387100"/>
    </source>
</evidence>
<sequence length="386" mass="42135">MSTRDDELGATIADEETTNPWAAWLARHDVQPYQLARKAGWDAFVAAGPREDFATLTRTQMDGLGADAREDYDEARMVWNANLPTIRTAQMASAFSLMGQVLASGRRDGDRLRGSVVIDAAPGLGKTTIATRFAKDFHRAQYRRHGPTTPEGHQRLPVAFVALTANMTLKTLNSKLLEFYGHPAAQRTTSTRLASLAVDCVVSCQTRLVVIDDLHFVDFAHRAGTEVSNHLKWLANEMPVTFVYTGVGLAAKKFFDEGLHGSDVVYAQTSRRATRCPVVPFSTTTAAGARAWVDLLAALEGHLKLAEAHPGMLTDHADLLFARTQGHIASLTNLLDRACYVAITTGAETVDEAVLSHVVTDNAAQNSYAAPEQPARRRSAARRREP</sequence>
<dbReference type="InterPro" id="IPR027417">
    <property type="entry name" value="P-loop_NTPase"/>
</dbReference>
<name>A0ABU8RPW8_9ACTN</name>
<accession>A0ABU8RPW8</accession>
<reference evidence="2 3" key="1">
    <citation type="journal article" date="2017" name="Int. J. Syst. Evol. Microbiol.">
        <title>Pseudokineococcus basanitobsidens sp. nov., isolated from volcanic rock.</title>
        <authorList>
            <person name="Lee D.W."/>
            <person name="Park M.Y."/>
            <person name="Kim J.J."/>
            <person name="Kim B.S."/>
        </authorList>
    </citation>
    <scope>NUCLEOTIDE SEQUENCE [LARGE SCALE GENOMIC DNA]</scope>
    <source>
        <strain evidence="2 3">DSM 103726</strain>
    </source>
</reference>
<dbReference type="Proteomes" id="UP001387100">
    <property type="component" value="Unassembled WGS sequence"/>
</dbReference>
<gene>
    <name evidence="2" type="ORF">WDZ17_17020</name>
</gene>
<dbReference type="Pfam" id="PF05621">
    <property type="entry name" value="TniB"/>
    <property type="match status" value="1"/>
</dbReference>
<proteinExistence type="predicted"/>
<feature type="compositionally biased region" description="Basic residues" evidence="1">
    <location>
        <begin position="376"/>
        <end position="386"/>
    </location>
</feature>
<keyword evidence="3" id="KW-1185">Reference proteome</keyword>
<dbReference type="InterPro" id="IPR008868">
    <property type="entry name" value="TniB"/>
</dbReference>
<dbReference type="Gene3D" id="3.40.50.300">
    <property type="entry name" value="P-loop containing nucleotide triphosphate hydrolases"/>
    <property type="match status" value="1"/>
</dbReference>
<organism evidence="2 3">
    <name type="scientific">Pseudokineococcus basanitobsidens</name>
    <dbReference type="NCBI Taxonomy" id="1926649"/>
    <lineage>
        <taxon>Bacteria</taxon>
        <taxon>Bacillati</taxon>
        <taxon>Actinomycetota</taxon>
        <taxon>Actinomycetes</taxon>
        <taxon>Kineosporiales</taxon>
        <taxon>Kineosporiaceae</taxon>
        <taxon>Pseudokineococcus</taxon>
    </lineage>
</organism>
<feature type="region of interest" description="Disordered" evidence="1">
    <location>
        <begin position="365"/>
        <end position="386"/>
    </location>
</feature>
<evidence type="ECO:0000313" key="2">
    <source>
        <dbReference type="EMBL" id="MEJ5946999.1"/>
    </source>
</evidence>